<dbReference type="GO" id="GO:0009966">
    <property type="term" value="P:regulation of signal transduction"/>
    <property type="evidence" value="ECO:0007669"/>
    <property type="project" value="InterPro"/>
</dbReference>
<protein>
    <recommendedName>
        <fullName evidence="3">Protein phosphatase inhibitor 2</fullName>
    </recommendedName>
</protein>
<dbReference type="PANTHER" id="PTHR12398:SF28">
    <property type="entry name" value="PROTEIN PHOSPHATASE INHIBITOR 2-LIKE ISOFORM X1"/>
    <property type="match status" value="1"/>
</dbReference>
<dbReference type="Pfam" id="PF04979">
    <property type="entry name" value="IPP-2"/>
    <property type="match status" value="1"/>
</dbReference>
<reference evidence="2" key="1">
    <citation type="submission" date="2018-02" db="EMBL/GenBank/DDBJ databases">
        <authorList>
            <person name="Cohen D.B."/>
            <person name="Kent A.D."/>
        </authorList>
    </citation>
    <scope>NUCLEOTIDE SEQUENCE</scope>
</reference>
<feature type="region of interest" description="Disordered" evidence="1">
    <location>
        <begin position="31"/>
        <end position="51"/>
    </location>
</feature>
<evidence type="ECO:0000256" key="1">
    <source>
        <dbReference type="SAM" id="MobiDB-lite"/>
    </source>
</evidence>
<organism evidence="2">
    <name type="scientific">Fagus sylvatica</name>
    <name type="common">Beechnut</name>
    <dbReference type="NCBI Taxonomy" id="28930"/>
    <lineage>
        <taxon>Eukaryota</taxon>
        <taxon>Viridiplantae</taxon>
        <taxon>Streptophyta</taxon>
        <taxon>Embryophyta</taxon>
        <taxon>Tracheophyta</taxon>
        <taxon>Spermatophyta</taxon>
        <taxon>Magnoliopsida</taxon>
        <taxon>eudicotyledons</taxon>
        <taxon>Gunneridae</taxon>
        <taxon>Pentapetalae</taxon>
        <taxon>rosids</taxon>
        <taxon>fabids</taxon>
        <taxon>Fagales</taxon>
        <taxon>Fagaceae</taxon>
        <taxon>Fagus</taxon>
    </lineage>
</organism>
<dbReference type="EMBL" id="OIVN01000144">
    <property type="protein sequence ID" value="SPC75087.1"/>
    <property type="molecule type" value="Genomic_DNA"/>
</dbReference>
<name>A0A2N9E7Z4_FAGSY</name>
<evidence type="ECO:0008006" key="3">
    <source>
        <dbReference type="Google" id="ProtNLM"/>
    </source>
</evidence>
<accession>A0A2N9E7Z4</accession>
<dbReference type="AlphaFoldDB" id="A0A2N9E7Z4"/>
<dbReference type="PANTHER" id="PTHR12398">
    <property type="entry name" value="PROTEIN PHOSPHATASE INHIBITOR"/>
    <property type="match status" value="1"/>
</dbReference>
<sequence>MKGRVRWDEANLIENEADKPVRQKICEPKTPFHPMIEEDGSPSPIPDSVASTGCAAHAEAIRNALNQAVSTQNHSAPLEGRVLSSEDEFDAMEEDEGFAKIRRELSFNSHRRAHYDEYLRVKKLKQKGCFVDDGDDEDNDAGSYNSSRMLSDGVRKIHIDGDDEILRTIDIQEGVDEGLPQ</sequence>
<proteinExistence type="predicted"/>
<dbReference type="GO" id="GO:0004864">
    <property type="term" value="F:protein phosphatase inhibitor activity"/>
    <property type="evidence" value="ECO:0007669"/>
    <property type="project" value="InterPro"/>
</dbReference>
<dbReference type="InterPro" id="IPR007062">
    <property type="entry name" value="PPI-2"/>
</dbReference>
<evidence type="ECO:0000313" key="2">
    <source>
        <dbReference type="EMBL" id="SPC75087.1"/>
    </source>
</evidence>
<gene>
    <name evidence="2" type="ORF">FSB_LOCUS2969</name>
</gene>